<evidence type="ECO:0000313" key="5">
    <source>
        <dbReference type="EMBL" id="CAH3025924.1"/>
    </source>
</evidence>
<dbReference type="SUPFAM" id="SSF53335">
    <property type="entry name" value="S-adenosyl-L-methionine-dependent methyltransferases"/>
    <property type="match status" value="1"/>
</dbReference>
<comment type="similarity">
    <text evidence="1">Belongs to the methyltransferase superfamily.</text>
</comment>
<dbReference type="PANTHER" id="PTHR44942">
    <property type="entry name" value="METHYLTRANSF_11 DOMAIN-CONTAINING PROTEIN"/>
    <property type="match status" value="1"/>
</dbReference>
<protein>
    <recommendedName>
        <fullName evidence="4">Methyltransferase type 11 domain-containing protein</fullName>
    </recommendedName>
</protein>
<keyword evidence="6" id="KW-1185">Reference proteome</keyword>
<reference evidence="5 6" key="1">
    <citation type="submission" date="2022-05" db="EMBL/GenBank/DDBJ databases">
        <authorList>
            <consortium name="Genoscope - CEA"/>
            <person name="William W."/>
        </authorList>
    </citation>
    <scope>NUCLEOTIDE SEQUENCE [LARGE SCALE GENOMIC DNA]</scope>
</reference>
<dbReference type="Pfam" id="PF08241">
    <property type="entry name" value="Methyltransf_11"/>
    <property type="match status" value="1"/>
</dbReference>
<organism evidence="5 6">
    <name type="scientific">Porites evermanni</name>
    <dbReference type="NCBI Taxonomy" id="104178"/>
    <lineage>
        <taxon>Eukaryota</taxon>
        <taxon>Metazoa</taxon>
        <taxon>Cnidaria</taxon>
        <taxon>Anthozoa</taxon>
        <taxon>Hexacorallia</taxon>
        <taxon>Scleractinia</taxon>
        <taxon>Fungiina</taxon>
        <taxon>Poritidae</taxon>
        <taxon>Porites</taxon>
    </lineage>
</organism>
<evidence type="ECO:0000313" key="6">
    <source>
        <dbReference type="Proteomes" id="UP001159427"/>
    </source>
</evidence>
<dbReference type="EMBL" id="CALNXI010000379">
    <property type="protein sequence ID" value="CAH3025924.1"/>
    <property type="molecule type" value="Genomic_DNA"/>
</dbReference>
<accession>A0ABN8M9F0</accession>
<dbReference type="InterPro" id="IPR029063">
    <property type="entry name" value="SAM-dependent_MTases_sf"/>
</dbReference>
<dbReference type="Proteomes" id="UP001159427">
    <property type="component" value="Unassembled WGS sequence"/>
</dbReference>
<dbReference type="PANTHER" id="PTHR44942:SF4">
    <property type="entry name" value="METHYLTRANSFERASE TYPE 11 DOMAIN-CONTAINING PROTEIN"/>
    <property type="match status" value="1"/>
</dbReference>
<comment type="caution">
    <text evidence="5">The sequence shown here is derived from an EMBL/GenBank/DDBJ whole genome shotgun (WGS) entry which is preliminary data.</text>
</comment>
<dbReference type="InterPro" id="IPR013216">
    <property type="entry name" value="Methyltransf_11"/>
</dbReference>
<evidence type="ECO:0000256" key="2">
    <source>
        <dbReference type="ARBA" id="ARBA00022603"/>
    </source>
</evidence>
<evidence type="ECO:0000256" key="1">
    <source>
        <dbReference type="ARBA" id="ARBA00008361"/>
    </source>
</evidence>
<sequence length="302" mass="34606">MRFSTIIRLFLGRAVTSKNTHRFLKSSAVLNESETGVHPIAESGYTSSELYDRVRPGYSREAVSFLLHKLGVVYGKNATSNMQPTHILELGAGTGKFTRTLQDVLRGSNVEMITSEPVLSMRQEFAKIFPELKIKAFSAENIDLPDSSVDAVIAAQCFHWFANNESLSQIQRVLVPGGKLGLIWNSWDDSFPWIKELNEEVILPSYWETNTPHEISYEWKKVLDASGKFLPVEGDESQFKSEQFFSFEEFIDRLTSVSVIQVKNSSEKELMKKRVKLIWNKYNEKNKVVFPHVVKIYWAERK</sequence>
<feature type="domain" description="Methyltransferase type 11" evidence="4">
    <location>
        <begin position="88"/>
        <end position="180"/>
    </location>
</feature>
<keyword evidence="2" id="KW-0489">Methyltransferase</keyword>
<dbReference type="CDD" id="cd02440">
    <property type="entry name" value="AdoMet_MTases"/>
    <property type="match status" value="1"/>
</dbReference>
<name>A0ABN8M9F0_9CNID</name>
<dbReference type="Gene3D" id="3.40.50.150">
    <property type="entry name" value="Vaccinia Virus protein VP39"/>
    <property type="match status" value="1"/>
</dbReference>
<keyword evidence="3" id="KW-0808">Transferase</keyword>
<gene>
    <name evidence="5" type="ORF">PEVE_00027541</name>
</gene>
<dbReference type="InterPro" id="IPR051052">
    <property type="entry name" value="Diverse_substrate_MTase"/>
</dbReference>
<proteinExistence type="inferred from homology"/>
<evidence type="ECO:0000256" key="3">
    <source>
        <dbReference type="ARBA" id="ARBA00022679"/>
    </source>
</evidence>
<evidence type="ECO:0000259" key="4">
    <source>
        <dbReference type="Pfam" id="PF08241"/>
    </source>
</evidence>